<accession>A0A2P6NLB6</accession>
<dbReference type="AlphaFoldDB" id="A0A2P6NLB6"/>
<keyword evidence="1" id="KW-0472">Membrane</keyword>
<keyword evidence="3" id="KW-1185">Reference proteome</keyword>
<proteinExistence type="predicted"/>
<evidence type="ECO:0000256" key="1">
    <source>
        <dbReference type="SAM" id="Phobius"/>
    </source>
</evidence>
<gene>
    <name evidence="2" type="ORF">PROFUN_07849</name>
</gene>
<evidence type="ECO:0000313" key="3">
    <source>
        <dbReference type="Proteomes" id="UP000241769"/>
    </source>
</evidence>
<protein>
    <submittedName>
        <fullName evidence="2">Uncharacterized protein</fullName>
    </submittedName>
</protein>
<organism evidence="2 3">
    <name type="scientific">Planoprotostelium fungivorum</name>
    <dbReference type="NCBI Taxonomy" id="1890364"/>
    <lineage>
        <taxon>Eukaryota</taxon>
        <taxon>Amoebozoa</taxon>
        <taxon>Evosea</taxon>
        <taxon>Variosea</taxon>
        <taxon>Cavosteliida</taxon>
        <taxon>Cavosteliaceae</taxon>
        <taxon>Planoprotostelium</taxon>
    </lineage>
</organism>
<feature type="transmembrane region" description="Helical" evidence="1">
    <location>
        <begin position="25"/>
        <end position="47"/>
    </location>
</feature>
<sequence length="141" mass="16161">MLTNVGQHLFLSIFEPQLIQTEKTISVILGLILIKNLIIVNTFLIFIKLRQDVSQGSYDNVIQDYQTGCTRGELCAKYKLSYLKLKIILRDEHSSKIPSAYVANIKTRLQNKSTTKTEVMGLYKISYRALNHSLSEPKLHF</sequence>
<keyword evidence="1" id="KW-1133">Transmembrane helix</keyword>
<evidence type="ECO:0000313" key="2">
    <source>
        <dbReference type="EMBL" id="PRP84747.1"/>
    </source>
</evidence>
<reference evidence="2 3" key="1">
    <citation type="journal article" date="2018" name="Genome Biol. Evol.">
        <title>Multiple Roots of Fruiting Body Formation in Amoebozoa.</title>
        <authorList>
            <person name="Hillmann F."/>
            <person name="Forbes G."/>
            <person name="Novohradska S."/>
            <person name="Ferling I."/>
            <person name="Riege K."/>
            <person name="Groth M."/>
            <person name="Westermann M."/>
            <person name="Marz M."/>
            <person name="Spaller T."/>
            <person name="Winckler T."/>
            <person name="Schaap P."/>
            <person name="Glockner G."/>
        </authorList>
    </citation>
    <scope>NUCLEOTIDE SEQUENCE [LARGE SCALE GENOMIC DNA]</scope>
    <source>
        <strain evidence="2 3">Jena</strain>
    </source>
</reference>
<comment type="caution">
    <text evidence="2">The sequence shown here is derived from an EMBL/GenBank/DDBJ whole genome shotgun (WGS) entry which is preliminary data.</text>
</comment>
<keyword evidence="1" id="KW-0812">Transmembrane</keyword>
<dbReference type="InParanoid" id="A0A2P6NLB6"/>
<dbReference type="EMBL" id="MDYQ01000057">
    <property type="protein sequence ID" value="PRP84747.1"/>
    <property type="molecule type" value="Genomic_DNA"/>
</dbReference>
<name>A0A2P6NLB6_9EUKA</name>
<dbReference type="Proteomes" id="UP000241769">
    <property type="component" value="Unassembled WGS sequence"/>
</dbReference>